<dbReference type="Pfam" id="PF00581">
    <property type="entry name" value="Rhodanese"/>
    <property type="match status" value="2"/>
</dbReference>
<dbReference type="SMART" id="SM00450">
    <property type="entry name" value="RHOD"/>
    <property type="match status" value="2"/>
</dbReference>
<keyword evidence="1" id="KW-0808">Transferase</keyword>
<keyword evidence="2" id="KW-0677">Repeat</keyword>
<reference evidence="4 5" key="1">
    <citation type="submission" date="2016-11" db="EMBL/GenBank/DDBJ databases">
        <title>Tenacibaculum sp. LPB0136, isolated from marine environment.</title>
        <authorList>
            <person name="Kim E."/>
            <person name="Yi H."/>
        </authorList>
    </citation>
    <scope>NUCLEOTIDE SEQUENCE [LARGE SCALE GENOMIC DNA]</scope>
    <source>
        <strain evidence="4 5">LPB0136</strain>
    </source>
</reference>
<organism evidence="4 5">
    <name type="scientific">Tenacibaculum todarodis</name>
    <dbReference type="NCBI Taxonomy" id="1850252"/>
    <lineage>
        <taxon>Bacteria</taxon>
        <taxon>Pseudomonadati</taxon>
        <taxon>Bacteroidota</taxon>
        <taxon>Flavobacteriia</taxon>
        <taxon>Flavobacteriales</taxon>
        <taxon>Flavobacteriaceae</taxon>
        <taxon>Tenacibaculum</taxon>
    </lineage>
</organism>
<dbReference type="PROSITE" id="PS50206">
    <property type="entry name" value="RHODANESE_3"/>
    <property type="match status" value="2"/>
</dbReference>
<accession>A0A1L3JIE5</accession>
<dbReference type="CDD" id="cd01448">
    <property type="entry name" value="TST_Repeat_1"/>
    <property type="match status" value="1"/>
</dbReference>
<name>A0A1L3JIE5_9FLAO</name>
<dbReference type="InterPro" id="IPR036873">
    <property type="entry name" value="Rhodanese-like_dom_sf"/>
</dbReference>
<dbReference type="SUPFAM" id="SSF52821">
    <property type="entry name" value="Rhodanese/Cell cycle control phosphatase"/>
    <property type="match status" value="2"/>
</dbReference>
<feature type="domain" description="Rhodanese" evidence="3">
    <location>
        <begin position="16"/>
        <end position="132"/>
    </location>
</feature>
<evidence type="ECO:0000259" key="3">
    <source>
        <dbReference type="PROSITE" id="PS50206"/>
    </source>
</evidence>
<dbReference type="STRING" id="1850252.LPB136_05535"/>
<gene>
    <name evidence="4" type="ORF">LPB136_05535</name>
</gene>
<dbReference type="InterPro" id="IPR045078">
    <property type="entry name" value="TST/MPST-like"/>
</dbReference>
<dbReference type="PANTHER" id="PTHR11364">
    <property type="entry name" value="THIOSULFATE SULFERTANSFERASE"/>
    <property type="match status" value="1"/>
</dbReference>
<dbReference type="RefSeq" id="WP_072555178.1">
    <property type="nucleotide sequence ID" value="NZ_CP018155.1"/>
</dbReference>
<dbReference type="KEGG" id="ten:LPB136_05535"/>
<dbReference type="EMBL" id="CP018155">
    <property type="protein sequence ID" value="APG64853.1"/>
    <property type="molecule type" value="Genomic_DNA"/>
</dbReference>
<dbReference type="Gene3D" id="3.40.250.10">
    <property type="entry name" value="Rhodanese-like domain"/>
    <property type="match status" value="2"/>
</dbReference>
<dbReference type="FunFam" id="3.40.250.10:FF:000001">
    <property type="entry name" value="Sulfurtransferase"/>
    <property type="match status" value="1"/>
</dbReference>
<dbReference type="PANTHER" id="PTHR11364:SF27">
    <property type="entry name" value="SULFURTRANSFERASE"/>
    <property type="match status" value="1"/>
</dbReference>
<protein>
    <recommendedName>
        <fullName evidence="3">Rhodanese domain-containing protein</fullName>
    </recommendedName>
</protein>
<proteinExistence type="predicted"/>
<evidence type="ECO:0000313" key="4">
    <source>
        <dbReference type="EMBL" id="APG64853.1"/>
    </source>
</evidence>
<keyword evidence="5" id="KW-1185">Reference proteome</keyword>
<evidence type="ECO:0000313" key="5">
    <source>
        <dbReference type="Proteomes" id="UP000181898"/>
    </source>
</evidence>
<dbReference type="InterPro" id="IPR001763">
    <property type="entry name" value="Rhodanese-like_dom"/>
</dbReference>
<dbReference type="AlphaFoldDB" id="A0A1L3JIE5"/>
<dbReference type="GO" id="GO:0004792">
    <property type="term" value="F:thiosulfate-cyanide sulfurtransferase activity"/>
    <property type="evidence" value="ECO:0007669"/>
    <property type="project" value="TreeGrafter"/>
</dbReference>
<sequence>MDKPIVSVDWLHQNIDAENLVILDATIPKVGTKNETNINKEVISNTRFFDIKNTFSDKESQYPNTILSAEKFQEEAQKLGINKDSCIVVYDDLGVYAAPRVWWMFKLMGFNNIAVLNGGFPAWEKANFNIEKPKEHSFTRGNFIADYQPEKIKFTEQVLSATKNNTILIADARSKGRFYGTEPEPRKEIRGGHMPNSVSLPYGEMLSNGRLKSTEELKKVFEEINPKNNSLIFSCGSGITACILALGAEIATIKNYAVYDGSWTEWGSRTELPIIK</sequence>
<evidence type="ECO:0000256" key="2">
    <source>
        <dbReference type="ARBA" id="ARBA00022737"/>
    </source>
</evidence>
<evidence type="ECO:0000256" key="1">
    <source>
        <dbReference type="ARBA" id="ARBA00022679"/>
    </source>
</evidence>
<feature type="domain" description="Rhodanese" evidence="3">
    <location>
        <begin position="163"/>
        <end position="275"/>
    </location>
</feature>
<dbReference type="Proteomes" id="UP000181898">
    <property type="component" value="Chromosome"/>
</dbReference>
<dbReference type="CDD" id="cd01449">
    <property type="entry name" value="TST_Repeat_2"/>
    <property type="match status" value="1"/>
</dbReference>